<accession>A0A1R3K2I9</accession>
<dbReference type="AlphaFoldDB" id="A0A1R3K2I9"/>
<dbReference type="EMBL" id="AWUE01014790">
    <property type="protein sequence ID" value="OMP01309.1"/>
    <property type="molecule type" value="Genomic_DNA"/>
</dbReference>
<name>A0A1R3K2I9_9ROSI</name>
<protein>
    <submittedName>
        <fullName evidence="1">Uncharacterized protein</fullName>
    </submittedName>
</protein>
<sequence>MTLEQSAALFDSFTELITPLFVLNDKLLVFKESRASIAATAKDQRFRGLDPSPAVDAAELALPQGFNRARYVSGELFPAALQFEHPALAHNAWATWTTEVLEDVALSDLLKIAGVFPSIILSRHAYYTKDNMAIEHLEKRIMMQLAPITVRIAVGGSVPFAPLYLGNLYHCLDLLVDDEVAGANTRVIYSCLDVYFLQMFLLEQYPRYAGSRALRESVLKEDAYGDDWNAFACFATGTYPAVCGWKGKRYNETKVDPNKTVSQKRKAPSSSTSIATKNIAEAKTHEGAQSGVDVDMNVAYEDIGTQAAEMNVGDTSTAHPINLDVGDVLKDLSAAMHASASVEKTPVSSSASAEKAPAEKANVAAVKASYNQDAAMEQFT</sequence>
<dbReference type="Proteomes" id="UP000187203">
    <property type="component" value="Unassembled WGS sequence"/>
</dbReference>
<gene>
    <name evidence="1" type="ORF">COLO4_11982</name>
</gene>
<organism evidence="1 2">
    <name type="scientific">Corchorus olitorius</name>
    <dbReference type="NCBI Taxonomy" id="93759"/>
    <lineage>
        <taxon>Eukaryota</taxon>
        <taxon>Viridiplantae</taxon>
        <taxon>Streptophyta</taxon>
        <taxon>Embryophyta</taxon>
        <taxon>Tracheophyta</taxon>
        <taxon>Spermatophyta</taxon>
        <taxon>Magnoliopsida</taxon>
        <taxon>eudicotyledons</taxon>
        <taxon>Gunneridae</taxon>
        <taxon>Pentapetalae</taxon>
        <taxon>rosids</taxon>
        <taxon>malvids</taxon>
        <taxon>Malvales</taxon>
        <taxon>Malvaceae</taxon>
        <taxon>Grewioideae</taxon>
        <taxon>Apeibeae</taxon>
        <taxon>Corchorus</taxon>
    </lineage>
</organism>
<evidence type="ECO:0000313" key="1">
    <source>
        <dbReference type="EMBL" id="OMP01309.1"/>
    </source>
</evidence>
<keyword evidence="2" id="KW-1185">Reference proteome</keyword>
<proteinExistence type="predicted"/>
<reference evidence="2" key="1">
    <citation type="submission" date="2013-09" db="EMBL/GenBank/DDBJ databases">
        <title>Corchorus olitorius genome sequencing.</title>
        <authorList>
            <person name="Alam M."/>
            <person name="Haque M.S."/>
            <person name="Islam M.S."/>
            <person name="Emdad E.M."/>
            <person name="Islam M.M."/>
            <person name="Ahmed B."/>
            <person name="Halim A."/>
            <person name="Hossen Q.M.M."/>
            <person name="Hossain M.Z."/>
            <person name="Ahmed R."/>
            <person name="Khan M.M."/>
            <person name="Islam R."/>
            <person name="Rashid M.M."/>
            <person name="Khan S.A."/>
            <person name="Rahman M.S."/>
            <person name="Alam M."/>
            <person name="Yahiya A.S."/>
            <person name="Khan M.S."/>
            <person name="Azam M.S."/>
            <person name="Haque T."/>
            <person name="Lashkar M.Z.H."/>
            <person name="Akhand A.I."/>
            <person name="Morshed G."/>
            <person name="Roy S."/>
            <person name="Uddin K.S."/>
            <person name="Rabeya T."/>
            <person name="Hossain A.S."/>
            <person name="Chowdhury A."/>
            <person name="Snigdha A.R."/>
            <person name="Mortoza M.S."/>
            <person name="Matin S.A."/>
            <person name="Hoque S.M.E."/>
            <person name="Islam M.K."/>
            <person name="Roy D.K."/>
            <person name="Haider R."/>
            <person name="Moosa M.M."/>
            <person name="Elias S.M."/>
            <person name="Hasan A.M."/>
            <person name="Jahan S."/>
            <person name="Shafiuddin M."/>
            <person name="Mahmood N."/>
            <person name="Shommy N.S."/>
        </authorList>
    </citation>
    <scope>NUCLEOTIDE SEQUENCE [LARGE SCALE GENOMIC DNA]</scope>
    <source>
        <strain evidence="2">cv. O-4</strain>
    </source>
</reference>
<comment type="caution">
    <text evidence="1">The sequence shown here is derived from an EMBL/GenBank/DDBJ whole genome shotgun (WGS) entry which is preliminary data.</text>
</comment>
<evidence type="ECO:0000313" key="2">
    <source>
        <dbReference type="Proteomes" id="UP000187203"/>
    </source>
</evidence>